<reference evidence="1" key="1">
    <citation type="submission" date="2023-03" db="EMBL/GenBank/DDBJ databases">
        <title>Massive genome expansion in bonnet fungi (Mycena s.s.) driven by repeated elements and novel gene families across ecological guilds.</title>
        <authorList>
            <consortium name="Lawrence Berkeley National Laboratory"/>
            <person name="Harder C.B."/>
            <person name="Miyauchi S."/>
            <person name="Viragh M."/>
            <person name="Kuo A."/>
            <person name="Thoen E."/>
            <person name="Andreopoulos B."/>
            <person name="Lu D."/>
            <person name="Skrede I."/>
            <person name="Drula E."/>
            <person name="Henrissat B."/>
            <person name="Morin E."/>
            <person name="Kohler A."/>
            <person name="Barry K."/>
            <person name="LaButti K."/>
            <person name="Morin E."/>
            <person name="Salamov A."/>
            <person name="Lipzen A."/>
            <person name="Mereny Z."/>
            <person name="Hegedus B."/>
            <person name="Baldrian P."/>
            <person name="Stursova M."/>
            <person name="Weitz H."/>
            <person name="Taylor A."/>
            <person name="Grigoriev I.V."/>
            <person name="Nagy L.G."/>
            <person name="Martin F."/>
            <person name="Kauserud H."/>
        </authorList>
    </citation>
    <scope>NUCLEOTIDE SEQUENCE</scope>
    <source>
        <strain evidence="1">CBHHK002</strain>
    </source>
</reference>
<accession>A0AAD7A5Q0</accession>
<evidence type="ECO:0000313" key="1">
    <source>
        <dbReference type="EMBL" id="KAJ7349951.1"/>
    </source>
</evidence>
<comment type="caution">
    <text evidence="1">The sequence shown here is derived from an EMBL/GenBank/DDBJ whole genome shotgun (WGS) entry which is preliminary data.</text>
</comment>
<name>A0AAD7A5Q0_9AGAR</name>
<gene>
    <name evidence="1" type="ORF">DFH08DRAFT_807274</name>
</gene>
<protein>
    <submittedName>
        <fullName evidence="1">Uncharacterized protein</fullName>
    </submittedName>
</protein>
<keyword evidence="2" id="KW-1185">Reference proteome</keyword>
<proteinExistence type="predicted"/>
<dbReference type="EMBL" id="JARIHO010000015">
    <property type="protein sequence ID" value="KAJ7349951.1"/>
    <property type="molecule type" value="Genomic_DNA"/>
</dbReference>
<organism evidence="1 2">
    <name type="scientific">Mycena albidolilacea</name>
    <dbReference type="NCBI Taxonomy" id="1033008"/>
    <lineage>
        <taxon>Eukaryota</taxon>
        <taxon>Fungi</taxon>
        <taxon>Dikarya</taxon>
        <taxon>Basidiomycota</taxon>
        <taxon>Agaricomycotina</taxon>
        <taxon>Agaricomycetes</taxon>
        <taxon>Agaricomycetidae</taxon>
        <taxon>Agaricales</taxon>
        <taxon>Marasmiineae</taxon>
        <taxon>Mycenaceae</taxon>
        <taxon>Mycena</taxon>
    </lineage>
</organism>
<dbReference type="AlphaFoldDB" id="A0AAD7A5Q0"/>
<sequence length="150" mass="17233">MISTFLGEKSLLVNWYLPSQEICKLGSIIFLFNYIWMNWSRESETAQNSNFLICTFGTAICCKHGNGQKEQELGNVLWCVETSTGSRWVTSHWLFKDPDHNSKNVQNFFSKNLSGKYTGNGYLPKATKEYYQDPGLDLSNQEGAAWYWSC</sequence>
<evidence type="ECO:0000313" key="2">
    <source>
        <dbReference type="Proteomes" id="UP001218218"/>
    </source>
</evidence>
<dbReference type="Proteomes" id="UP001218218">
    <property type="component" value="Unassembled WGS sequence"/>
</dbReference>